<organism evidence="1 2">
    <name type="scientific">Aquimarina aggregata</name>
    <dbReference type="NCBI Taxonomy" id="1642818"/>
    <lineage>
        <taxon>Bacteria</taxon>
        <taxon>Pseudomonadati</taxon>
        <taxon>Bacteroidota</taxon>
        <taxon>Flavobacteriia</taxon>
        <taxon>Flavobacteriales</taxon>
        <taxon>Flavobacteriaceae</taxon>
        <taxon>Aquimarina</taxon>
    </lineage>
</organism>
<proteinExistence type="predicted"/>
<name>A0A163BXV9_9FLAO</name>
<dbReference type="EMBL" id="LQRT01000002">
    <property type="protein sequence ID" value="KZS41883.1"/>
    <property type="molecule type" value="Genomic_DNA"/>
</dbReference>
<dbReference type="Proteomes" id="UP000076715">
    <property type="component" value="Unassembled WGS sequence"/>
</dbReference>
<dbReference type="AlphaFoldDB" id="A0A163BXV9"/>
<protein>
    <submittedName>
        <fullName evidence="1">Uncharacterized protein</fullName>
    </submittedName>
</protein>
<dbReference type="STRING" id="1642818.AWE51_00105"/>
<keyword evidence="2" id="KW-1185">Reference proteome</keyword>
<comment type="caution">
    <text evidence="1">The sequence shown here is derived from an EMBL/GenBank/DDBJ whole genome shotgun (WGS) entry which is preliminary data.</text>
</comment>
<evidence type="ECO:0000313" key="1">
    <source>
        <dbReference type="EMBL" id="KZS41883.1"/>
    </source>
</evidence>
<evidence type="ECO:0000313" key="2">
    <source>
        <dbReference type="Proteomes" id="UP000076715"/>
    </source>
</evidence>
<dbReference type="RefSeq" id="WP_066308636.1">
    <property type="nucleotide sequence ID" value="NZ_LQRT01000002.1"/>
</dbReference>
<sequence>MKKINLKINTLEINVLLNLSSLEDNSVLQDTQRRVARSILLPVFKRLTGRSINTHPANYKMSFKLSYHEAYYLEMFLQDFNANLGVYEWNVVLQLKNFLNKELT</sequence>
<accession>A0A163BXV9</accession>
<reference evidence="1 2" key="1">
    <citation type="submission" date="2016-01" db="EMBL/GenBank/DDBJ databases">
        <title>The draft genome sequence of Aquimarina sp. RZW4-3-2.</title>
        <authorList>
            <person name="Wang Y."/>
        </authorList>
    </citation>
    <scope>NUCLEOTIDE SEQUENCE [LARGE SCALE GENOMIC DNA]</scope>
    <source>
        <strain evidence="1 2">RZW4-3-2</strain>
    </source>
</reference>
<gene>
    <name evidence="1" type="ORF">AWE51_00105</name>
</gene>